<gene>
    <name evidence="3" type="ORF">FPZ43_13180</name>
</gene>
<organism evidence="3 4">
    <name type="scientific">Mucilaginibacter pallidiroseus</name>
    <dbReference type="NCBI Taxonomy" id="2599295"/>
    <lineage>
        <taxon>Bacteria</taxon>
        <taxon>Pseudomonadati</taxon>
        <taxon>Bacteroidota</taxon>
        <taxon>Sphingobacteriia</taxon>
        <taxon>Sphingobacteriales</taxon>
        <taxon>Sphingobacteriaceae</taxon>
        <taxon>Mucilaginibacter</taxon>
    </lineage>
</organism>
<name>A0A563U808_9SPHI</name>
<dbReference type="OrthoDB" id="791955at2"/>
<evidence type="ECO:0000313" key="3">
    <source>
        <dbReference type="EMBL" id="TWR27429.1"/>
    </source>
</evidence>
<proteinExistence type="predicted"/>
<keyword evidence="2" id="KW-0732">Signal</keyword>
<keyword evidence="4" id="KW-1185">Reference proteome</keyword>
<evidence type="ECO:0000256" key="1">
    <source>
        <dbReference type="SAM" id="Phobius"/>
    </source>
</evidence>
<accession>A0A563U808</accession>
<feature type="transmembrane region" description="Helical" evidence="1">
    <location>
        <begin position="190"/>
        <end position="208"/>
    </location>
</feature>
<evidence type="ECO:0000313" key="4">
    <source>
        <dbReference type="Proteomes" id="UP000320042"/>
    </source>
</evidence>
<dbReference type="EMBL" id="VOEJ01000006">
    <property type="protein sequence ID" value="TWR27429.1"/>
    <property type="molecule type" value="Genomic_DNA"/>
</dbReference>
<dbReference type="AlphaFoldDB" id="A0A563U808"/>
<dbReference type="RefSeq" id="WP_146382398.1">
    <property type="nucleotide sequence ID" value="NZ_VOEJ01000006.1"/>
</dbReference>
<evidence type="ECO:0008006" key="5">
    <source>
        <dbReference type="Google" id="ProtNLM"/>
    </source>
</evidence>
<keyword evidence="1" id="KW-1133">Transmembrane helix</keyword>
<evidence type="ECO:0000256" key="2">
    <source>
        <dbReference type="SAM" id="SignalP"/>
    </source>
</evidence>
<reference evidence="3 4" key="1">
    <citation type="submission" date="2019-07" db="EMBL/GenBank/DDBJ databases">
        <authorList>
            <person name="Kim J."/>
        </authorList>
    </citation>
    <scope>NUCLEOTIDE SEQUENCE [LARGE SCALE GENOMIC DNA]</scope>
    <source>
        <strain evidence="4">dk17</strain>
    </source>
</reference>
<dbReference type="NCBIfam" id="NF041738">
    <property type="entry name" value="GG_III-CTERM"/>
    <property type="match status" value="1"/>
</dbReference>
<sequence>MKKTLLILSAVLFSISGFAQIKPLTTVKVDSLVSVNLPEKYTRKDTLGQTILSGNSDYGYMVVIRAPNANTDPLKKEKDLNKVLKDYIAGIKGQSSGAALNVRDTTLGQLKAKTFTLEVDEGQGKQYRNFILLYTQDVTYTFEYYFEAARETLIKDEYKAFTSSIKISDQLHRTDQYLSNAKGMSSGAKIGIYGGGALLLIIIIAVIVSKRKKQQEAA</sequence>
<feature type="signal peptide" evidence="2">
    <location>
        <begin position="1"/>
        <end position="19"/>
    </location>
</feature>
<feature type="chain" id="PRO_5022226254" description="PsbP C-terminal domain-containing protein" evidence="2">
    <location>
        <begin position="20"/>
        <end position="218"/>
    </location>
</feature>
<keyword evidence="1" id="KW-0812">Transmembrane</keyword>
<dbReference type="Proteomes" id="UP000320042">
    <property type="component" value="Unassembled WGS sequence"/>
</dbReference>
<comment type="caution">
    <text evidence="3">The sequence shown here is derived from an EMBL/GenBank/DDBJ whole genome shotgun (WGS) entry which is preliminary data.</text>
</comment>
<keyword evidence="1" id="KW-0472">Membrane</keyword>
<protein>
    <recommendedName>
        <fullName evidence="5">PsbP C-terminal domain-containing protein</fullName>
    </recommendedName>
</protein>